<dbReference type="PANTHER" id="PTHR39515">
    <property type="entry name" value="CONSERVED PROTEIN"/>
    <property type="match status" value="1"/>
</dbReference>
<dbReference type="EMBL" id="VRSV01000002">
    <property type="protein sequence ID" value="TXK09622.1"/>
    <property type="molecule type" value="Genomic_DNA"/>
</dbReference>
<feature type="domain" description="HTH marR-type" evidence="1">
    <location>
        <begin position="14"/>
        <end position="147"/>
    </location>
</feature>
<evidence type="ECO:0000313" key="3">
    <source>
        <dbReference type="Proteomes" id="UP000321034"/>
    </source>
</evidence>
<dbReference type="InterPro" id="IPR052526">
    <property type="entry name" value="HTH-type_Bedaq_tolerance"/>
</dbReference>
<name>A0A5C8HWF1_9MICO</name>
<evidence type="ECO:0000313" key="2">
    <source>
        <dbReference type="EMBL" id="TXK09622.1"/>
    </source>
</evidence>
<comment type="caution">
    <text evidence="2">The sequence shown here is derived from an EMBL/GenBank/DDBJ whole genome shotgun (WGS) entry which is preliminary data.</text>
</comment>
<protein>
    <submittedName>
        <fullName evidence="2">MarR family transcriptional regulator</fullName>
    </submittedName>
</protein>
<sequence length="147" mass="15672">MPDDSEPASRDEALADIADRIVHVARLLTARGFADTTIVPLSPLEALVVRHIDRHPGITSSHVAANLELRASNTSTILRGLVEKGMVARTEDPSDRRAAHFTLTADAHVSIARLRAEWSGKLGAALPATVDLDGALEVLTALENELG</sequence>
<dbReference type="RefSeq" id="WP_147894825.1">
    <property type="nucleotide sequence ID" value="NZ_BAAANR010000001.1"/>
</dbReference>
<dbReference type="Proteomes" id="UP000321034">
    <property type="component" value="Unassembled WGS sequence"/>
</dbReference>
<dbReference type="InterPro" id="IPR000835">
    <property type="entry name" value="HTH_MarR-typ"/>
</dbReference>
<dbReference type="AlphaFoldDB" id="A0A5C8HWF1"/>
<gene>
    <name evidence="2" type="ORF">FVP77_11965</name>
</gene>
<proteinExistence type="predicted"/>
<reference evidence="2 3" key="1">
    <citation type="submission" date="2019-08" db="EMBL/GenBank/DDBJ databases">
        <authorList>
            <person name="Dong K."/>
        </authorList>
    </citation>
    <scope>NUCLEOTIDE SEQUENCE [LARGE SCALE GENOMIC DNA]</scope>
    <source>
        <strain evidence="2 3">JCM14558</strain>
    </source>
</reference>
<dbReference type="InterPro" id="IPR036388">
    <property type="entry name" value="WH-like_DNA-bd_sf"/>
</dbReference>
<dbReference type="PROSITE" id="PS50995">
    <property type="entry name" value="HTH_MARR_2"/>
    <property type="match status" value="1"/>
</dbReference>
<dbReference type="Pfam" id="PF12802">
    <property type="entry name" value="MarR_2"/>
    <property type="match status" value="1"/>
</dbReference>
<dbReference type="SUPFAM" id="SSF46785">
    <property type="entry name" value="Winged helix' DNA-binding domain"/>
    <property type="match status" value="1"/>
</dbReference>
<dbReference type="GO" id="GO:0003700">
    <property type="term" value="F:DNA-binding transcription factor activity"/>
    <property type="evidence" value="ECO:0007669"/>
    <property type="project" value="InterPro"/>
</dbReference>
<dbReference type="Gene3D" id="1.10.10.10">
    <property type="entry name" value="Winged helix-like DNA-binding domain superfamily/Winged helix DNA-binding domain"/>
    <property type="match status" value="1"/>
</dbReference>
<evidence type="ECO:0000259" key="1">
    <source>
        <dbReference type="PROSITE" id="PS50995"/>
    </source>
</evidence>
<keyword evidence="3" id="KW-1185">Reference proteome</keyword>
<dbReference type="InterPro" id="IPR036390">
    <property type="entry name" value="WH_DNA-bd_sf"/>
</dbReference>
<accession>A0A5C8HWF1</accession>
<dbReference type="SMART" id="SM00347">
    <property type="entry name" value="HTH_MARR"/>
    <property type="match status" value="1"/>
</dbReference>
<dbReference type="PANTHER" id="PTHR39515:SF2">
    <property type="entry name" value="HTH-TYPE TRANSCRIPTIONAL REGULATOR RV0880"/>
    <property type="match status" value="1"/>
</dbReference>
<organism evidence="2 3">
    <name type="scientific">Microbacterium hatanonis</name>
    <dbReference type="NCBI Taxonomy" id="404366"/>
    <lineage>
        <taxon>Bacteria</taxon>
        <taxon>Bacillati</taxon>
        <taxon>Actinomycetota</taxon>
        <taxon>Actinomycetes</taxon>
        <taxon>Micrococcales</taxon>
        <taxon>Microbacteriaceae</taxon>
        <taxon>Microbacterium</taxon>
    </lineage>
</organism>
<dbReference type="OrthoDB" id="5506299at2"/>